<protein>
    <recommendedName>
        <fullName evidence="1">HEWD domain-containing protein</fullName>
    </recommendedName>
</protein>
<dbReference type="Pfam" id="PF20576">
    <property type="entry name" value="HEWD"/>
    <property type="match status" value="1"/>
</dbReference>
<evidence type="ECO:0000313" key="2">
    <source>
        <dbReference type="EMBL" id="MBV0923128.1"/>
    </source>
</evidence>
<reference evidence="2 3" key="1">
    <citation type="submission" date="2021-06" db="EMBL/GenBank/DDBJ databases">
        <title>New haloarchaea isolates fom saline soil.</title>
        <authorList>
            <person name="Duran-Viseras A."/>
            <person name="Sanchez-Porro C.S."/>
            <person name="Ventosa A."/>
        </authorList>
    </citation>
    <scope>NUCLEOTIDE SEQUENCE [LARGE SCALE GENOMIC DNA]</scope>
    <source>
        <strain evidence="2 3">JCM 183640</strain>
    </source>
</reference>
<feature type="domain" description="HEWD" evidence="1">
    <location>
        <begin position="2"/>
        <end position="57"/>
    </location>
</feature>
<evidence type="ECO:0000313" key="3">
    <source>
        <dbReference type="Proteomes" id="UP000766550"/>
    </source>
</evidence>
<accession>A0A8J8C5U7</accession>
<dbReference type="EMBL" id="JAHQXF010000001">
    <property type="protein sequence ID" value="MBV0923128.1"/>
    <property type="molecule type" value="Genomic_DNA"/>
</dbReference>
<organism evidence="2 3">
    <name type="scientific">Haloarcula limicola</name>
    <dbReference type="NCBI Taxonomy" id="1429915"/>
    <lineage>
        <taxon>Archaea</taxon>
        <taxon>Methanobacteriati</taxon>
        <taxon>Methanobacteriota</taxon>
        <taxon>Stenosarchaea group</taxon>
        <taxon>Halobacteria</taxon>
        <taxon>Halobacteriales</taxon>
        <taxon>Haloarculaceae</taxon>
        <taxon>Haloarcula</taxon>
    </lineage>
</organism>
<proteinExistence type="predicted"/>
<dbReference type="RefSeq" id="WP_164509606.1">
    <property type="nucleotide sequence ID" value="NZ_JAHQXF010000001.1"/>
</dbReference>
<gene>
    <name evidence="2" type="ORF">KTS45_02850</name>
</gene>
<sequence>MARIVSPTERTCECCGRRDVWDAAETTWRIAVEDGEKLAGNPHCLHEWDINGAFNPLP</sequence>
<dbReference type="AlphaFoldDB" id="A0A8J8C5U7"/>
<comment type="caution">
    <text evidence="2">The sequence shown here is derived from an EMBL/GenBank/DDBJ whole genome shotgun (WGS) entry which is preliminary data.</text>
</comment>
<name>A0A8J8C5U7_9EURY</name>
<dbReference type="Proteomes" id="UP000766550">
    <property type="component" value="Unassembled WGS sequence"/>
</dbReference>
<dbReference type="InterPro" id="IPR046782">
    <property type="entry name" value="HEWD"/>
</dbReference>
<evidence type="ECO:0000259" key="1">
    <source>
        <dbReference type="Pfam" id="PF20576"/>
    </source>
</evidence>
<keyword evidence="3" id="KW-1185">Reference proteome</keyword>
<dbReference type="OrthoDB" id="212207at2157"/>